<dbReference type="EMBL" id="KZ293758">
    <property type="protein sequence ID" value="PBK79874.1"/>
    <property type="molecule type" value="Genomic_DNA"/>
</dbReference>
<gene>
    <name evidence="1" type="ORF">ARMGADRAFT_1092741</name>
</gene>
<name>A0A2H3CEX0_ARMGA</name>
<keyword evidence="2" id="KW-1185">Reference proteome</keyword>
<dbReference type="OrthoDB" id="7668193at2759"/>
<dbReference type="STRING" id="47427.A0A2H3CEX0"/>
<organism evidence="1 2">
    <name type="scientific">Armillaria gallica</name>
    <name type="common">Bulbous honey fungus</name>
    <name type="synonym">Armillaria bulbosa</name>
    <dbReference type="NCBI Taxonomy" id="47427"/>
    <lineage>
        <taxon>Eukaryota</taxon>
        <taxon>Fungi</taxon>
        <taxon>Dikarya</taxon>
        <taxon>Basidiomycota</taxon>
        <taxon>Agaricomycotina</taxon>
        <taxon>Agaricomycetes</taxon>
        <taxon>Agaricomycetidae</taxon>
        <taxon>Agaricales</taxon>
        <taxon>Marasmiineae</taxon>
        <taxon>Physalacriaceae</taxon>
        <taxon>Armillaria</taxon>
    </lineage>
</organism>
<dbReference type="Proteomes" id="UP000217790">
    <property type="component" value="Unassembled WGS sequence"/>
</dbReference>
<dbReference type="InParanoid" id="A0A2H3CEX0"/>
<sequence length="171" mass="19041">MLYEQTRIYGRTKHSYFVGSSRQCLSCSSRKYRISNPTAVDGTTLVQFVAAEDRQKCTKLHYHHLVPIPIPPPPPPLPHILRSYSSGLTALIISLDNKRMYSGDGSGTRRIDVVDASGEHTLSHKVEIISSLHVWLHVEELPGIEGSAALSETPVAVLRCSKDVNSLNYFR</sequence>
<evidence type="ECO:0000313" key="1">
    <source>
        <dbReference type="EMBL" id="PBK79874.1"/>
    </source>
</evidence>
<proteinExistence type="predicted"/>
<reference evidence="2" key="1">
    <citation type="journal article" date="2017" name="Nat. Ecol. Evol.">
        <title>Genome expansion and lineage-specific genetic innovations in the forest pathogenic fungi Armillaria.</title>
        <authorList>
            <person name="Sipos G."/>
            <person name="Prasanna A.N."/>
            <person name="Walter M.C."/>
            <person name="O'Connor E."/>
            <person name="Balint B."/>
            <person name="Krizsan K."/>
            <person name="Kiss B."/>
            <person name="Hess J."/>
            <person name="Varga T."/>
            <person name="Slot J."/>
            <person name="Riley R."/>
            <person name="Boka B."/>
            <person name="Rigling D."/>
            <person name="Barry K."/>
            <person name="Lee J."/>
            <person name="Mihaltcheva S."/>
            <person name="LaButti K."/>
            <person name="Lipzen A."/>
            <person name="Waldron R."/>
            <person name="Moloney N.M."/>
            <person name="Sperisen C."/>
            <person name="Kredics L."/>
            <person name="Vagvoelgyi C."/>
            <person name="Patrignani A."/>
            <person name="Fitzpatrick D."/>
            <person name="Nagy I."/>
            <person name="Doyle S."/>
            <person name="Anderson J.B."/>
            <person name="Grigoriev I.V."/>
            <person name="Gueldener U."/>
            <person name="Muensterkoetter M."/>
            <person name="Nagy L.G."/>
        </authorList>
    </citation>
    <scope>NUCLEOTIDE SEQUENCE [LARGE SCALE GENOMIC DNA]</scope>
    <source>
        <strain evidence="2">Ar21-2</strain>
    </source>
</reference>
<accession>A0A2H3CEX0</accession>
<evidence type="ECO:0000313" key="2">
    <source>
        <dbReference type="Proteomes" id="UP000217790"/>
    </source>
</evidence>
<protein>
    <submittedName>
        <fullName evidence="1">Uncharacterized protein</fullName>
    </submittedName>
</protein>
<dbReference type="AlphaFoldDB" id="A0A2H3CEX0"/>